<evidence type="ECO:0000256" key="8">
    <source>
        <dbReference type="ARBA" id="ARBA00023268"/>
    </source>
</evidence>
<dbReference type="CDD" id="cd19531">
    <property type="entry name" value="LCL_NRPS-like"/>
    <property type="match status" value="2"/>
</dbReference>
<evidence type="ECO:0000256" key="4">
    <source>
        <dbReference type="ARBA" id="ARBA00022553"/>
    </source>
</evidence>
<dbReference type="GO" id="GO:0008610">
    <property type="term" value="P:lipid biosynthetic process"/>
    <property type="evidence" value="ECO:0007669"/>
    <property type="project" value="UniProtKB-ARBA"/>
</dbReference>
<comment type="similarity">
    <text evidence="2">Belongs to the ATP-dependent AMP-binding enzyme family.</text>
</comment>
<comment type="caution">
    <text evidence="10">The sequence shown here is derived from an EMBL/GenBank/DDBJ whole genome shotgun (WGS) entry which is preliminary data.</text>
</comment>
<dbReference type="Pfam" id="PF00501">
    <property type="entry name" value="AMP-binding"/>
    <property type="match status" value="3"/>
</dbReference>
<reference evidence="10 11" key="1">
    <citation type="submission" date="2019-01" db="EMBL/GenBank/DDBJ databases">
        <title>Chengkuizengella sp. nov., isolated from deep-sea sediment of East Pacific Ocean.</title>
        <authorList>
            <person name="Yang J."/>
            <person name="Lai Q."/>
            <person name="Shao Z."/>
        </authorList>
    </citation>
    <scope>NUCLEOTIDE SEQUENCE [LARGE SCALE GENOMIC DNA]</scope>
    <source>
        <strain evidence="10 11">YPA3-1-1</strain>
    </source>
</reference>
<dbReference type="SUPFAM" id="SSF56801">
    <property type="entry name" value="Acetyl-CoA synthetase-like"/>
    <property type="match status" value="3"/>
</dbReference>
<dbReference type="InterPro" id="IPR020806">
    <property type="entry name" value="PKS_PP-bd"/>
</dbReference>
<dbReference type="NCBIfam" id="TIGR01733">
    <property type="entry name" value="AA-adenyl-dom"/>
    <property type="match status" value="3"/>
</dbReference>
<evidence type="ECO:0000256" key="3">
    <source>
        <dbReference type="ARBA" id="ARBA00022450"/>
    </source>
</evidence>
<dbReference type="GO" id="GO:0016874">
    <property type="term" value="F:ligase activity"/>
    <property type="evidence" value="ECO:0007669"/>
    <property type="project" value="UniProtKB-KW"/>
</dbReference>
<comment type="cofactor">
    <cofactor evidence="1">
        <name>pantetheine 4'-phosphate</name>
        <dbReference type="ChEBI" id="CHEBI:47942"/>
    </cofactor>
</comment>
<protein>
    <submittedName>
        <fullName evidence="10">Amino acid adenylation domain-containing protein</fullName>
    </submittedName>
</protein>
<dbReference type="Gene3D" id="3.30.559.10">
    <property type="entry name" value="Chloramphenicol acetyltransferase-like domain"/>
    <property type="match status" value="3"/>
</dbReference>
<dbReference type="InterPro" id="IPR020845">
    <property type="entry name" value="AMP-binding_CS"/>
</dbReference>
<dbReference type="EMBL" id="SIJB01000051">
    <property type="protein sequence ID" value="NBI31019.1"/>
    <property type="molecule type" value="Genomic_DNA"/>
</dbReference>
<dbReference type="InterPro" id="IPR009081">
    <property type="entry name" value="PP-bd_ACP"/>
</dbReference>
<keyword evidence="6" id="KW-0677">Repeat</keyword>
<dbReference type="Gene3D" id="2.30.38.10">
    <property type="entry name" value="Luciferase, Domain 3"/>
    <property type="match status" value="3"/>
</dbReference>
<dbReference type="InterPro" id="IPR010071">
    <property type="entry name" value="AA_adenyl_dom"/>
</dbReference>
<evidence type="ECO:0000259" key="9">
    <source>
        <dbReference type="PROSITE" id="PS50075"/>
    </source>
</evidence>
<dbReference type="Pfam" id="PF00668">
    <property type="entry name" value="Condensation"/>
    <property type="match status" value="4"/>
</dbReference>
<dbReference type="FunFam" id="3.40.50.980:FF:000001">
    <property type="entry name" value="Non-ribosomal peptide synthetase"/>
    <property type="match status" value="3"/>
</dbReference>
<keyword evidence="11" id="KW-1185">Reference proteome</keyword>
<evidence type="ECO:0000256" key="2">
    <source>
        <dbReference type="ARBA" id="ARBA00006432"/>
    </source>
</evidence>
<keyword evidence="7" id="KW-0045">Antibiotic biosynthesis</keyword>
<dbReference type="OrthoDB" id="9765680at2"/>
<organism evidence="10 11">
    <name type="scientific">Chengkuizengella marina</name>
    <dbReference type="NCBI Taxonomy" id="2507566"/>
    <lineage>
        <taxon>Bacteria</taxon>
        <taxon>Bacillati</taxon>
        <taxon>Bacillota</taxon>
        <taxon>Bacilli</taxon>
        <taxon>Bacillales</taxon>
        <taxon>Paenibacillaceae</taxon>
        <taxon>Chengkuizengella</taxon>
    </lineage>
</organism>
<accession>A0A6N9Q881</accession>
<sequence>MLLYDKKRIKEREYWLSKLSDWNTEPYIPFYSPNVMKQSDVENESTIQTKVNDTTYHKLLKICNHSDQLLFIFILSAVKICIYKYTGINHITIGTTLDKTFEDQEKDQLFLAICDSLDSEKSFRDLVLEVQSSIVGAYKHANYPLNRILEDLKLKLPMNENKTFEVAVLYENIHDLQSAEMIDSHVKIIINKDNCLSLTVNYNENKYSMIDMERFSKHVEHILSQVVENPNITLREVELVTSEEKEQILHQFNDKTLDFSKEITIHELFEAQVEKTPDEVAVVFEEQKLTYKQLNEKANQLAQSLINKGVQANELVAIMVDRSVEMVIGILSILKVGAAYVPIDPSHPEQRIQYMLKDSRAKWVLTQTRYFNQIKIEDGEIIDLENKELYQGESNNRLSMTKSNDLAYVIYTSGSTGEPKGVMVEHLALHNFIEAIYDQFNRQIDAKDRCLSLTNISFDVSVGEIFLPLMFGARLVLFDFHKTLDIHLLHQTIINEDITFAYIPPTILPELAQLLQTNQHVPLNKMLVGVEPIKDEVLDKYMMLNDSMQIINGYGPTEATICSNFYKFGSHKIVGRNVPIGKPLVNNQIYLLDANDQLVPVGVPGELCISGFGLARGYLFKPEITADKFASNPFHQGERMYRTGDLARWLPDGNIEYLGRIDFQVKIRGYRIELGEIESQLLKHPEITESVVMVQDDGLGDKNLCAYVVCKKEMNSTQLRAYLSQSLPEYMVPTYFVKIEKIPLTPNGKINRQALPKPGHDTNVQYIAPSNEMESDLVRLWEGVLGTKGIGVQNNFFEFGGHSLKAVQMISKIHKEMGISLTLKDLFSYPTITELALHIQQLEKSEFSSIPQIEKRETYPVSSAQKRMYILQQMEKTNHSYNMPLMMTIKGNLNRTRFENAIRGLISRHESLRTSFEMEAGELVQRVHLPMNIEISYDRADIHELDDLVSRFIQPFDLTQVPLFRIGLIQTAQDEHLFLLDMHHIISDGFSMNILVQNFVQLYEGVDLPPLRVQYKEFAVWQNELFETKQMEEQKQYWLKQFEGELPVLNLPTDYLRPSIQSFEGDHIEFHWDNTFTNKINQLAQKTNTTLYMVLLSAYTILLSKYTGQEDIIVGSPIAGRNHVDLDPIVGIFVNTLAMRNQPEGIKSFNAFLAEVKENTLRAIENESYPLEELIENLDLKRDMSRNPLFSVLFNMLNMEQQEVELEDLSFKPYSMKNSISKFDMTLTVIEDNEELSFKLEYCSKLFKKETMEQMVQHLRLLVEQTLTNPDKLIQDLDMLTEQEKYQLLVQFNDTSENYCKYKTIHEQFEEQAAKTPNNIAVVFEDQKMTYQQLNEKANQLANVLRDKGVQADELVCMIVERSLEMVIGIYGILKAGGAYVPIDPDSPKERIEYMLKNSGSKMLLTTEKETLLDNIEFNGQILDLLNKELFEGDSINLDSINHSGHLAYVLYTSGTTGKPKGVMIEHKSVNNLVLALNKSIYSMYKYELNVALVAPYYFDASVKQIFVSLTKGHTLHLVPEYARNNGKELLNFYEEHSIDISDGTPIHISMMSYFLENREKNNLELKHLIIGGEILNIKQVKQLLNGFNQVRISNVYGPTECTVDSTTYLVQGNEINIPIGKPITNSGIYIVDKYNKLLPIGVSGQLCISGDGVARGYLNLPELTADKFVSNPYKPGETMYQTGDLARWTSDGNIEYLGRIDHQVKIRGFRFELGEVESHLLKHPDIMESVVTVKENKTGDKILCAYLICNTQVNSAQLREGLSKFLPEYMIPSFFVQLEKMPLTPNGKTDRKALPEPEGFINSEVEYLAPRNKIESQLVFLWEKVLGVDGIGIQHNFFDMGGHSLKAVQLISIIHKEIGVSVNLKDIFKYPTILNLAKRLGELDKHQVISIPQAELSEVYPLSSAQKRMYVLKQLEGNKRSYNMPLVMEVKGDFSRKRFEKAIHGLICRHESLRTSFEVVGEPVQRIHSEIDFEISYLKAEETELEALTSAFVKPFDLTKAPLLRVSLIEIDKEHHLFLLDMHHIISDGVSMNILIQDFIHMYEENNLPPLSIQYKDFAVWQNKFLTSNQMEKQKQYWLAQFADELPVLDLPTDYSRPSIQSFEGDQLDFRLDQMVTSKLKKLAKETNATIYMIMLAAYTILLSKYAGQEDIIVGSPVAGRNHVDLESVMGMFVNTIAMRNVPEGHKSFQSFLEEVKENTLQGIENDSYPLEELIEQLDLTRDMSRNPLFNVMFNMLNMNQREIELDKLSFYPYPIESNISKFDLTLTVIEEADELLLNIEYCTKLFKRETIDRMMIHLRLLVEQIVEKPETALGELVLLTEQEKQQLLVDFNSTQVDYSKNQTIHSLFEEQVQKTPDAIAVIFEEEVLTYYDLNDKANKLAHVLKNKGVKPDGLIGIMVDRSVEMIVGVLGILKAGGAYLPIDPTYPEERKSYMFEDSQAKWILTMEHYVDSIKFKGEIINLEDPSLYNDDYPNIQSMNHAHNLAYVMYTSGSTGKPKGVMIEHQNVIRLVQNTNYINFNKEKRILQTGAIVFDASTFEIWGALLNGLQLVLAKEEVITNPYLLKETIERHEITTMWLTSPLFNQLSQQDVELFNGVQTLIIGGDVLSVKHVLEVRRKYPYLRLINGYGPTENTTFSTYYEIGEVNEHSSIPIGSPISNTTAYILNKEGQLQPIGVVGELCVGGDGLARGYLNRADLTSERFINNSFELGKKLYKTGDLARWLPDGNIEYIGRMDYQVKIRGFRIELGEIESQLIKHEEIQEVIVTVIESETNDKAVCAYVVCNKEFNMFDLRAYISQVLPQYMIPSYFIQLDKMPLTPNGKIDRKALPEPKENLNQDVQYVAPSNKLESQLVSLWEEVLDIKTVGIKDNFFELGGHSIKAVQIVTKLHKEMNVNLTLRDIFSFPTIEQFSKQIQQLDHQQYHFIPQLEQKQTFPASSAQKRMYVLQQLEEHNTSYNMPSVMTITGALNQKRFEKAMYALVKRHESLRTSFEMLEGEVVQRIYDQVDVE</sequence>
<dbReference type="GO" id="GO:0005829">
    <property type="term" value="C:cytosol"/>
    <property type="evidence" value="ECO:0007669"/>
    <property type="project" value="TreeGrafter"/>
</dbReference>
<dbReference type="InterPro" id="IPR023213">
    <property type="entry name" value="CAT-like_dom_sf"/>
</dbReference>
<dbReference type="InterPro" id="IPR025110">
    <property type="entry name" value="AMP-bd_C"/>
</dbReference>
<dbReference type="PROSITE" id="PS00455">
    <property type="entry name" value="AMP_BINDING"/>
    <property type="match status" value="3"/>
</dbReference>
<dbReference type="PROSITE" id="PS50075">
    <property type="entry name" value="CARRIER"/>
    <property type="match status" value="3"/>
</dbReference>
<dbReference type="NCBIfam" id="NF003417">
    <property type="entry name" value="PRK04813.1"/>
    <property type="match status" value="3"/>
</dbReference>
<dbReference type="SUPFAM" id="SSF47336">
    <property type="entry name" value="ACP-like"/>
    <property type="match status" value="3"/>
</dbReference>
<dbReference type="Gene3D" id="1.10.1200.10">
    <property type="entry name" value="ACP-like"/>
    <property type="match status" value="3"/>
</dbReference>
<evidence type="ECO:0000313" key="11">
    <source>
        <dbReference type="Proteomes" id="UP000448943"/>
    </source>
</evidence>
<dbReference type="GO" id="GO:0044550">
    <property type="term" value="P:secondary metabolite biosynthetic process"/>
    <property type="evidence" value="ECO:0007669"/>
    <property type="project" value="UniProtKB-ARBA"/>
</dbReference>
<dbReference type="PANTHER" id="PTHR45527:SF1">
    <property type="entry name" value="FATTY ACID SYNTHASE"/>
    <property type="match status" value="1"/>
</dbReference>
<dbReference type="FunFam" id="3.40.50.12780:FF:000012">
    <property type="entry name" value="Non-ribosomal peptide synthetase"/>
    <property type="match status" value="3"/>
</dbReference>
<keyword evidence="5" id="KW-0436">Ligase</keyword>
<keyword evidence="3" id="KW-0596">Phosphopantetheine</keyword>
<dbReference type="Gene3D" id="3.30.300.30">
    <property type="match status" value="3"/>
</dbReference>
<keyword evidence="8" id="KW-0511">Multifunctional enzyme</keyword>
<dbReference type="CDD" id="cd12117">
    <property type="entry name" value="A_NRPS_Srf_like"/>
    <property type="match status" value="1"/>
</dbReference>
<dbReference type="Proteomes" id="UP000448943">
    <property type="component" value="Unassembled WGS sequence"/>
</dbReference>
<dbReference type="InterPro" id="IPR000873">
    <property type="entry name" value="AMP-dep_synth/lig_dom"/>
</dbReference>
<name>A0A6N9Q881_9BACL</name>
<keyword evidence="4" id="KW-0597">Phosphoprotein</keyword>
<dbReference type="Pfam" id="PF13193">
    <property type="entry name" value="AMP-binding_C"/>
    <property type="match status" value="3"/>
</dbReference>
<proteinExistence type="inferred from homology"/>
<dbReference type="PROSITE" id="PS00012">
    <property type="entry name" value="PHOSPHOPANTETHEINE"/>
    <property type="match status" value="3"/>
</dbReference>
<dbReference type="Gene3D" id="3.40.50.980">
    <property type="match status" value="6"/>
</dbReference>
<dbReference type="FunFam" id="2.30.38.10:FF:000001">
    <property type="entry name" value="Non-ribosomal peptide synthetase PvdI"/>
    <property type="match status" value="3"/>
</dbReference>
<dbReference type="FunFam" id="3.30.300.30:FF:000010">
    <property type="entry name" value="Enterobactin synthetase component F"/>
    <property type="match status" value="3"/>
</dbReference>
<gene>
    <name evidence="10" type="ORF">ERL59_18885</name>
</gene>
<dbReference type="InterPro" id="IPR045851">
    <property type="entry name" value="AMP-bd_C_sf"/>
</dbReference>
<dbReference type="RefSeq" id="WP_160647839.1">
    <property type="nucleotide sequence ID" value="NZ_SIJB01000051.1"/>
</dbReference>
<dbReference type="GO" id="GO:0043041">
    <property type="term" value="P:amino acid activation for nonribosomal peptide biosynthetic process"/>
    <property type="evidence" value="ECO:0007669"/>
    <property type="project" value="TreeGrafter"/>
</dbReference>
<dbReference type="GO" id="GO:0031177">
    <property type="term" value="F:phosphopantetheine binding"/>
    <property type="evidence" value="ECO:0007669"/>
    <property type="project" value="InterPro"/>
</dbReference>
<dbReference type="SMART" id="SM00823">
    <property type="entry name" value="PKS_PP"/>
    <property type="match status" value="3"/>
</dbReference>
<dbReference type="InterPro" id="IPR001242">
    <property type="entry name" value="Condensation_dom"/>
</dbReference>
<evidence type="ECO:0000256" key="7">
    <source>
        <dbReference type="ARBA" id="ARBA00023194"/>
    </source>
</evidence>
<evidence type="ECO:0000256" key="1">
    <source>
        <dbReference type="ARBA" id="ARBA00001957"/>
    </source>
</evidence>
<feature type="domain" description="Carrier" evidence="9">
    <location>
        <begin position="2845"/>
        <end position="2920"/>
    </location>
</feature>
<dbReference type="Gene3D" id="3.30.559.30">
    <property type="entry name" value="Nonribosomal peptide synthetase, condensation domain"/>
    <property type="match status" value="3"/>
</dbReference>
<evidence type="ECO:0000256" key="6">
    <source>
        <dbReference type="ARBA" id="ARBA00022737"/>
    </source>
</evidence>
<dbReference type="InterPro" id="IPR006162">
    <property type="entry name" value="Ppantetheine_attach_site"/>
</dbReference>
<dbReference type="GO" id="GO:0017000">
    <property type="term" value="P:antibiotic biosynthetic process"/>
    <property type="evidence" value="ECO:0007669"/>
    <property type="project" value="UniProtKB-KW"/>
</dbReference>
<dbReference type="FunFam" id="1.10.1200.10:FF:000005">
    <property type="entry name" value="Nonribosomal peptide synthetase 1"/>
    <property type="match status" value="3"/>
</dbReference>
<evidence type="ECO:0000313" key="10">
    <source>
        <dbReference type="EMBL" id="NBI31019.1"/>
    </source>
</evidence>
<evidence type="ECO:0000256" key="5">
    <source>
        <dbReference type="ARBA" id="ARBA00022598"/>
    </source>
</evidence>
<feature type="domain" description="Carrier" evidence="9">
    <location>
        <begin position="768"/>
        <end position="843"/>
    </location>
</feature>
<dbReference type="PANTHER" id="PTHR45527">
    <property type="entry name" value="NONRIBOSOMAL PEPTIDE SYNTHETASE"/>
    <property type="match status" value="1"/>
</dbReference>
<feature type="non-terminal residue" evidence="10">
    <location>
        <position position="3011"/>
    </location>
</feature>
<dbReference type="Pfam" id="PF00550">
    <property type="entry name" value="PP-binding"/>
    <property type="match status" value="3"/>
</dbReference>
<dbReference type="SUPFAM" id="SSF52777">
    <property type="entry name" value="CoA-dependent acyltransferases"/>
    <property type="match status" value="6"/>
</dbReference>
<dbReference type="InterPro" id="IPR036736">
    <property type="entry name" value="ACP-like_sf"/>
</dbReference>
<feature type="domain" description="Carrier" evidence="9">
    <location>
        <begin position="1810"/>
        <end position="1885"/>
    </location>
</feature>